<dbReference type="PROSITE" id="PS50222">
    <property type="entry name" value="EF_HAND_2"/>
    <property type="match status" value="1"/>
</dbReference>
<dbReference type="SUPFAM" id="SSF47473">
    <property type="entry name" value="EF-hand"/>
    <property type="match status" value="1"/>
</dbReference>
<dbReference type="PROSITE" id="PS51419">
    <property type="entry name" value="RAB"/>
    <property type="match status" value="1"/>
</dbReference>
<dbReference type="GeneTree" id="ENSGT00440000033504"/>
<name>A0A4W4HLW6_ELEEL</name>
<dbReference type="SMART" id="SM00175">
    <property type="entry name" value="RAB"/>
    <property type="match status" value="1"/>
</dbReference>
<dbReference type="InterPro" id="IPR027417">
    <property type="entry name" value="P-loop_NTPase"/>
</dbReference>
<dbReference type="SUPFAM" id="SSF52540">
    <property type="entry name" value="P-loop containing nucleoside triphosphate hydrolases"/>
    <property type="match status" value="1"/>
</dbReference>
<dbReference type="PROSITE" id="PS00018">
    <property type="entry name" value="EF_HAND_1"/>
    <property type="match status" value="1"/>
</dbReference>
<protein>
    <recommendedName>
        <fullName evidence="8">EF-hand domain-containing protein</fullName>
    </recommendedName>
</protein>
<dbReference type="InterPro" id="IPR001806">
    <property type="entry name" value="Small_GTPase"/>
</dbReference>
<feature type="domain" description="EF-hand" evidence="8">
    <location>
        <begin position="34"/>
        <end position="69"/>
    </location>
</feature>
<dbReference type="InterPro" id="IPR050227">
    <property type="entry name" value="Rab"/>
</dbReference>
<keyword evidence="1" id="KW-0479">Metal-binding</keyword>
<dbReference type="InterPro" id="IPR002048">
    <property type="entry name" value="EF_hand_dom"/>
</dbReference>
<dbReference type="OMA" id="VNGCGRR"/>
<dbReference type="InterPro" id="IPR005225">
    <property type="entry name" value="Small_GTP-bd"/>
</dbReference>
<keyword evidence="6" id="KW-0175">Coiled coil</keyword>
<dbReference type="SMART" id="SM00176">
    <property type="entry name" value="RAN"/>
    <property type="match status" value="1"/>
</dbReference>
<evidence type="ECO:0000256" key="1">
    <source>
        <dbReference type="ARBA" id="ARBA00022723"/>
    </source>
</evidence>
<evidence type="ECO:0000256" key="7">
    <source>
        <dbReference type="SAM" id="MobiDB-lite"/>
    </source>
</evidence>
<evidence type="ECO:0000256" key="3">
    <source>
        <dbReference type="ARBA" id="ARBA00022837"/>
    </source>
</evidence>
<dbReference type="PANTHER" id="PTHR47977">
    <property type="entry name" value="RAS-RELATED PROTEIN RAB"/>
    <property type="match status" value="1"/>
</dbReference>
<keyword evidence="2" id="KW-0547">Nucleotide-binding</keyword>
<reference evidence="9" key="4">
    <citation type="submission" date="2025-08" db="UniProtKB">
        <authorList>
            <consortium name="Ensembl"/>
        </authorList>
    </citation>
    <scope>IDENTIFICATION</scope>
</reference>
<accession>A0A4W4HLW6</accession>
<dbReference type="FunFam" id="3.40.50.300:FF:001129">
    <property type="entry name" value="ras-related protein Rab-44 isoform X2"/>
    <property type="match status" value="1"/>
</dbReference>
<dbReference type="Gene3D" id="1.10.238.10">
    <property type="entry name" value="EF-hand"/>
    <property type="match status" value="1"/>
</dbReference>
<dbReference type="PROSITE" id="PS51417">
    <property type="entry name" value="ARF"/>
    <property type="match status" value="1"/>
</dbReference>
<reference evidence="10" key="2">
    <citation type="journal article" date="2017" name="Sci. Adv.">
        <title>A tail of two voltages: Proteomic comparison of the three electric organs of the electric eel.</title>
        <authorList>
            <person name="Traeger L.L."/>
            <person name="Sabat G."/>
            <person name="Barrett-Wilt G.A."/>
            <person name="Wells G.B."/>
            <person name="Sussman M.R."/>
        </authorList>
    </citation>
    <scope>NUCLEOTIDE SEQUENCE [LARGE SCALE GENOMIC DNA]</scope>
</reference>
<dbReference type="InterPro" id="IPR011992">
    <property type="entry name" value="EF-hand-dom_pair"/>
</dbReference>
<reference evidence="10" key="1">
    <citation type="journal article" date="2014" name="Science">
        <title>Nonhuman genetics. Genomic basis for the convergent evolution of electric organs.</title>
        <authorList>
            <person name="Gallant J.R."/>
            <person name="Traeger L.L."/>
            <person name="Volkening J.D."/>
            <person name="Moffett H."/>
            <person name="Chen P.H."/>
            <person name="Novina C.D."/>
            <person name="Phillips G.N.Jr."/>
            <person name="Anand R."/>
            <person name="Wells G.B."/>
            <person name="Pinch M."/>
            <person name="Guth R."/>
            <person name="Unguez G.A."/>
            <person name="Albert J.S."/>
            <person name="Zakon H.H."/>
            <person name="Samanta M.P."/>
            <person name="Sussman M.R."/>
        </authorList>
    </citation>
    <scope>NUCLEOTIDE SEQUENCE [LARGE SCALE GENOMIC DNA]</scope>
</reference>
<feature type="region of interest" description="Disordered" evidence="7">
    <location>
        <begin position="352"/>
        <end position="382"/>
    </location>
</feature>
<dbReference type="SMART" id="SM00054">
    <property type="entry name" value="EFh"/>
    <property type="match status" value="2"/>
</dbReference>
<dbReference type="CDD" id="cd00051">
    <property type="entry name" value="EFh"/>
    <property type="match status" value="1"/>
</dbReference>
<dbReference type="GO" id="GO:0005525">
    <property type="term" value="F:GTP binding"/>
    <property type="evidence" value="ECO:0007669"/>
    <property type="project" value="UniProtKB-KW"/>
</dbReference>
<sequence length="721" mass="82564">MLEKIQELFQICDSDDKGYITRTDMKKLHGEMPLTAEELENVFNSLDSDKNGCLTLEEFSLGFSDFLYGRKLSQAQDQMADLSQNVPEVLYQDEPQAGIEDEEEKHFSLLMERLDACSVFKDYSEVRSLWAQLQKDEPHLLSNFEEFLAQVTSQIRQERKEMEDALRIKAATHDGEIRQLYEEMEQQINTEKDQLLLKGSERIQQWSQDLEQQLSCKEQELEQLGLRHRRLEKQCQELHSEHQESRVENNKLKMTNEELSHELENTCHELSLAQEQLAILEEQAVRLQQEREMEIYRITEGLQREKQSLIKQLDLLREINKHLRDERDISSMKKSNLFKKITHSQRPAVITPIKNSGKNQDTAREMSTEEVTQPSSRKPSSLLNVRTSHLGARAEGKTRIADCTSNAGWAPATMSPGVDVTVAPPEGWPLRRVISIEEDHLPNLLQEDPHLLLHQLAEEEEKGGQEEAQTDLEMYSSDMFLACADSAPLARGKMHFSEQKGGEGTVPNLARGQPVGKESLQKGPVEDAVGLRECIFKVIFVGNSSVGKTALLRRFCDGRFHPTMVTVGIDYCMHSLNLGDSLVRLQLWDTAGQERYRSITQQFFRKADGVVVIYDVTTHDSFSSVHCWLDSIEEEVRGPIPIMLLGNKSDKEIMREVPTKVGEQLAQETGLMFYECSAYTGHNVMEAMLHLARVMREQEDRVWESTVLLVDKPMKRKACCN</sequence>
<dbReference type="GO" id="GO:0003924">
    <property type="term" value="F:GTPase activity"/>
    <property type="evidence" value="ECO:0007669"/>
    <property type="project" value="InterPro"/>
</dbReference>
<dbReference type="GO" id="GO:0005509">
    <property type="term" value="F:calcium ion binding"/>
    <property type="evidence" value="ECO:0007669"/>
    <property type="project" value="InterPro"/>
</dbReference>
<dbReference type="InterPro" id="IPR018247">
    <property type="entry name" value="EF_Hand_1_Ca_BS"/>
</dbReference>
<dbReference type="Ensembl" id="ENSEEET00000050827.2">
    <property type="protein sequence ID" value="ENSEEEP00000050278.2"/>
    <property type="gene ID" value="ENSEEEG00000023645.2"/>
</dbReference>
<dbReference type="Pfam" id="PF00071">
    <property type="entry name" value="Ras"/>
    <property type="match status" value="1"/>
</dbReference>
<evidence type="ECO:0000256" key="4">
    <source>
        <dbReference type="ARBA" id="ARBA00023134"/>
    </source>
</evidence>
<keyword evidence="5" id="KW-0449">Lipoprotein</keyword>
<dbReference type="PROSITE" id="PS51420">
    <property type="entry name" value="RHO"/>
    <property type="match status" value="1"/>
</dbReference>
<feature type="coiled-coil region" evidence="6">
    <location>
        <begin position="207"/>
        <end position="326"/>
    </location>
</feature>
<evidence type="ECO:0000259" key="8">
    <source>
        <dbReference type="PROSITE" id="PS50222"/>
    </source>
</evidence>
<feature type="compositionally biased region" description="Polar residues" evidence="7">
    <location>
        <begin position="369"/>
        <end position="382"/>
    </location>
</feature>
<evidence type="ECO:0000313" key="9">
    <source>
        <dbReference type="Ensembl" id="ENSEEEP00000050278.2"/>
    </source>
</evidence>
<dbReference type="STRING" id="8005.ENSEEEP00000050278"/>
<dbReference type="AlphaFoldDB" id="A0A4W4HLW6"/>
<reference evidence="9" key="5">
    <citation type="submission" date="2025-09" db="UniProtKB">
        <authorList>
            <consortium name="Ensembl"/>
        </authorList>
    </citation>
    <scope>IDENTIFICATION</scope>
</reference>
<gene>
    <name evidence="9" type="primary">CRACR2A</name>
</gene>
<dbReference type="NCBIfam" id="TIGR00231">
    <property type="entry name" value="small_GTP"/>
    <property type="match status" value="1"/>
</dbReference>
<organism evidence="9 10">
    <name type="scientific">Electrophorus electricus</name>
    <name type="common">Electric eel</name>
    <name type="synonym">Gymnotus electricus</name>
    <dbReference type="NCBI Taxonomy" id="8005"/>
    <lineage>
        <taxon>Eukaryota</taxon>
        <taxon>Metazoa</taxon>
        <taxon>Chordata</taxon>
        <taxon>Craniata</taxon>
        <taxon>Vertebrata</taxon>
        <taxon>Euteleostomi</taxon>
        <taxon>Actinopterygii</taxon>
        <taxon>Neopterygii</taxon>
        <taxon>Teleostei</taxon>
        <taxon>Ostariophysi</taxon>
        <taxon>Gymnotiformes</taxon>
        <taxon>Gymnotoidei</taxon>
        <taxon>Gymnotidae</taxon>
        <taxon>Electrophorus</taxon>
    </lineage>
</organism>
<evidence type="ECO:0000256" key="2">
    <source>
        <dbReference type="ARBA" id="ARBA00022741"/>
    </source>
</evidence>
<feature type="region of interest" description="Disordered" evidence="7">
    <location>
        <begin position="497"/>
        <end position="521"/>
    </location>
</feature>
<keyword evidence="3" id="KW-0106">Calcium</keyword>
<evidence type="ECO:0000313" key="10">
    <source>
        <dbReference type="Proteomes" id="UP000314983"/>
    </source>
</evidence>
<evidence type="ECO:0000256" key="5">
    <source>
        <dbReference type="ARBA" id="ARBA00023288"/>
    </source>
</evidence>
<evidence type="ECO:0000256" key="6">
    <source>
        <dbReference type="SAM" id="Coils"/>
    </source>
</evidence>
<dbReference type="Proteomes" id="UP000314983">
    <property type="component" value="Chromosome 7"/>
</dbReference>
<dbReference type="PROSITE" id="PS51421">
    <property type="entry name" value="RAS"/>
    <property type="match status" value="1"/>
</dbReference>
<dbReference type="Gene3D" id="3.40.50.300">
    <property type="entry name" value="P-loop containing nucleotide triphosphate hydrolases"/>
    <property type="match status" value="1"/>
</dbReference>
<dbReference type="SMART" id="SM00173">
    <property type="entry name" value="RAS"/>
    <property type="match status" value="1"/>
</dbReference>
<keyword evidence="10" id="KW-1185">Reference proteome</keyword>
<proteinExistence type="predicted"/>
<dbReference type="SMART" id="SM00174">
    <property type="entry name" value="RHO"/>
    <property type="match status" value="1"/>
</dbReference>
<reference evidence="9" key="3">
    <citation type="submission" date="2020-05" db="EMBL/GenBank/DDBJ databases">
        <title>Electrophorus electricus (electric eel) genome, fEleEle1, primary haplotype.</title>
        <authorList>
            <person name="Myers G."/>
            <person name="Meyer A."/>
            <person name="Fedrigo O."/>
            <person name="Formenti G."/>
            <person name="Rhie A."/>
            <person name="Tracey A."/>
            <person name="Sims Y."/>
            <person name="Jarvis E.D."/>
        </authorList>
    </citation>
    <scope>NUCLEOTIDE SEQUENCE [LARGE SCALE GENOMIC DNA]</scope>
</reference>
<dbReference type="Pfam" id="PF13499">
    <property type="entry name" value="EF-hand_7"/>
    <property type="match status" value="1"/>
</dbReference>
<dbReference type="SMART" id="SM00177">
    <property type="entry name" value="ARF"/>
    <property type="match status" value="1"/>
</dbReference>
<dbReference type="CDD" id="cd00154">
    <property type="entry name" value="Rab"/>
    <property type="match status" value="1"/>
</dbReference>
<keyword evidence="4" id="KW-0342">GTP-binding</keyword>
<dbReference type="PRINTS" id="PR00449">
    <property type="entry name" value="RASTRNSFRMNG"/>
</dbReference>